<evidence type="ECO:0000313" key="2">
    <source>
        <dbReference type="Proteomes" id="UP000076623"/>
    </source>
</evidence>
<dbReference type="STRING" id="1221500.ABE65_007905"/>
<gene>
    <name evidence="1" type="ORF">ABE65_007905</name>
</gene>
<accession>A0A160IKL5</accession>
<dbReference type="EMBL" id="CP015378">
    <property type="protein sequence ID" value="ANC76728.1"/>
    <property type="molecule type" value="Genomic_DNA"/>
</dbReference>
<evidence type="ECO:0000313" key="1">
    <source>
        <dbReference type="EMBL" id="ANC76728.1"/>
    </source>
</evidence>
<dbReference type="RefSeq" id="WP_066393329.1">
    <property type="nucleotide sequence ID" value="NZ_CP015378.1"/>
</dbReference>
<keyword evidence="2" id="KW-1185">Reference proteome</keyword>
<dbReference type="Proteomes" id="UP000076623">
    <property type="component" value="Chromosome"/>
</dbReference>
<organism evidence="1 2">
    <name type="scientific">Fictibacillus phosphorivorans</name>
    <dbReference type="NCBI Taxonomy" id="1221500"/>
    <lineage>
        <taxon>Bacteria</taxon>
        <taxon>Bacillati</taxon>
        <taxon>Bacillota</taxon>
        <taxon>Bacilli</taxon>
        <taxon>Bacillales</taxon>
        <taxon>Fictibacillaceae</taxon>
        <taxon>Fictibacillus</taxon>
    </lineage>
</organism>
<reference evidence="1 2" key="1">
    <citation type="submission" date="2016-04" db="EMBL/GenBank/DDBJ databases">
        <title>Complete genome sequence of Fictibacillus phosphorivorans G25-29, a strain toxic to nematodes.</title>
        <authorList>
            <person name="Zheng Z."/>
        </authorList>
    </citation>
    <scope>NUCLEOTIDE SEQUENCE [LARGE SCALE GENOMIC DNA]</scope>
    <source>
        <strain evidence="1 2">G25-29</strain>
    </source>
</reference>
<protein>
    <submittedName>
        <fullName evidence="1">Uncharacterized protein</fullName>
    </submittedName>
</protein>
<dbReference type="AlphaFoldDB" id="A0A160IKL5"/>
<name>A0A160IKL5_9BACL</name>
<dbReference type="KEGG" id="fpn:ABE65_007905"/>
<sequence length="92" mass="10675">MQLVDALSNWLSIRKVHDERPNDLAAKETFEFFTEILTEDHHVNIIAVTTSGPYYEVKYEVNGIESSEKFFIDSIDALYEGIQSEPRFNEEC</sequence>
<proteinExistence type="predicted"/>